<dbReference type="PROSITE" id="PS00211">
    <property type="entry name" value="ABC_TRANSPORTER_1"/>
    <property type="match status" value="2"/>
</dbReference>
<evidence type="ECO:0000259" key="12">
    <source>
        <dbReference type="PROSITE" id="PS50929"/>
    </source>
</evidence>
<dbReference type="EMBL" id="QEAQ01000046">
    <property type="protein sequence ID" value="TPX57864.1"/>
    <property type="molecule type" value="Genomic_DNA"/>
</dbReference>
<dbReference type="FunFam" id="3.40.50.300:FF:000205">
    <property type="entry name" value="ABC transporter B family member 4"/>
    <property type="match status" value="1"/>
</dbReference>
<dbReference type="InterPro" id="IPR027417">
    <property type="entry name" value="P-loop_NTPase"/>
</dbReference>
<protein>
    <submittedName>
        <fullName evidence="13">Uncharacterized protein</fullName>
    </submittedName>
</protein>
<evidence type="ECO:0000313" key="14">
    <source>
        <dbReference type="Proteomes" id="UP000318582"/>
    </source>
</evidence>
<dbReference type="GO" id="GO:0015421">
    <property type="term" value="F:ABC-type oligopeptide transporter activity"/>
    <property type="evidence" value="ECO:0007669"/>
    <property type="project" value="TreeGrafter"/>
</dbReference>
<comment type="caution">
    <text evidence="13">The sequence shown here is derived from an EMBL/GenBank/DDBJ whole genome shotgun (WGS) entry which is preliminary data.</text>
</comment>
<dbReference type="InterPro" id="IPR003439">
    <property type="entry name" value="ABC_transporter-like_ATP-bd"/>
</dbReference>
<evidence type="ECO:0000256" key="10">
    <source>
        <dbReference type="SAM" id="Phobius"/>
    </source>
</evidence>
<feature type="transmembrane region" description="Helical" evidence="10">
    <location>
        <begin position="865"/>
        <end position="890"/>
    </location>
</feature>
<dbReference type="GO" id="GO:0005743">
    <property type="term" value="C:mitochondrial inner membrane"/>
    <property type="evidence" value="ECO:0007669"/>
    <property type="project" value="TreeGrafter"/>
</dbReference>
<keyword evidence="7 10" id="KW-1133">Transmembrane helix</keyword>
<evidence type="ECO:0000256" key="2">
    <source>
        <dbReference type="ARBA" id="ARBA00007577"/>
    </source>
</evidence>
<dbReference type="Pfam" id="PF00005">
    <property type="entry name" value="ABC_tran"/>
    <property type="match status" value="2"/>
</dbReference>
<keyword evidence="4 10" id="KW-0812">Transmembrane</keyword>
<keyword evidence="3" id="KW-0813">Transport</keyword>
<dbReference type="STRING" id="109895.A0A507E209"/>
<dbReference type="Proteomes" id="UP000318582">
    <property type="component" value="Unassembled WGS sequence"/>
</dbReference>
<evidence type="ECO:0000256" key="5">
    <source>
        <dbReference type="ARBA" id="ARBA00022741"/>
    </source>
</evidence>
<feature type="domain" description="ABC transporter" evidence="11">
    <location>
        <begin position="1148"/>
        <end position="1386"/>
    </location>
</feature>
<dbReference type="CDD" id="cd18578">
    <property type="entry name" value="ABC_6TM_Pgp_ABCB1_D2_like"/>
    <property type="match status" value="1"/>
</dbReference>
<dbReference type="SMART" id="SM00382">
    <property type="entry name" value="AAA"/>
    <property type="match status" value="2"/>
</dbReference>
<dbReference type="PANTHER" id="PTHR43394:SF27">
    <property type="entry name" value="ATP-DEPENDENT TRANSLOCASE ABCB1-LIKE"/>
    <property type="match status" value="1"/>
</dbReference>
<gene>
    <name evidence="13" type="ORF">PhCBS80983_g03518</name>
</gene>
<dbReference type="GO" id="GO:0016887">
    <property type="term" value="F:ATP hydrolysis activity"/>
    <property type="evidence" value="ECO:0007669"/>
    <property type="project" value="InterPro"/>
</dbReference>
<dbReference type="FunFam" id="1.20.1560.10:FF:000009">
    <property type="entry name" value="ABC transporter B family member 1"/>
    <property type="match status" value="1"/>
</dbReference>
<dbReference type="CDD" id="cd18577">
    <property type="entry name" value="ABC_6TM_Pgp_ABCB1_D1_like"/>
    <property type="match status" value="1"/>
</dbReference>
<dbReference type="InterPro" id="IPR017871">
    <property type="entry name" value="ABC_transporter-like_CS"/>
</dbReference>
<accession>A0A507E209</accession>
<evidence type="ECO:0000256" key="9">
    <source>
        <dbReference type="SAM" id="MobiDB-lite"/>
    </source>
</evidence>
<feature type="transmembrane region" description="Helical" evidence="10">
    <location>
        <begin position="820"/>
        <end position="845"/>
    </location>
</feature>
<keyword evidence="8 10" id="KW-0472">Membrane</keyword>
<dbReference type="InterPro" id="IPR003593">
    <property type="entry name" value="AAA+_ATPase"/>
</dbReference>
<dbReference type="Pfam" id="PF00664">
    <property type="entry name" value="ABC_membrane"/>
    <property type="match status" value="2"/>
</dbReference>
<feature type="transmembrane region" description="Helical" evidence="10">
    <location>
        <begin position="400"/>
        <end position="421"/>
    </location>
</feature>
<comment type="subcellular location">
    <subcellularLocation>
        <location evidence="1">Membrane</location>
        <topology evidence="1">Multi-pass membrane protein</topology>
    </subcellularLocation>
</comment>
<dbReference type="SUPFAM" id="SSF52540">
    <property type="entry name" value="P-loop containing nucleoside triphosphate hydrolases"/>
    <property type="match status" value="2"/>
</dbReference>
<feature type="transmembrane region" description="Helical" evidence="10">
    <location>
        <begin position="280"/>
        <end position="302"/>
    </location>
</feature>
<evidence type="ECO:0000256" key="1">
    <source>
        <dbReference type="ARBA" id="ARBA00004141"/>
    </source>
</evidence>
<feature type="transmembrane region" description="Helical" evidence="10">
    <location>
        <begin position="358"/>
        <end position="380"/>
    </location>
</feature>
<feature type="transmembrane region" description="Helical" evidence="10">
    <location>
        <begin position="255"/>
        <end position="274"/>
    </location>
</feature>
<reference evidence="13 14" key="1">
    <citation type="journal article" date="2019" name="Sci. Rep.">
        <title>Comparative genomics of chytrid fungi reveal insights into the obligate biotrophic and pathogenic lifestyle of Synchytrium endobioticum.</title>
        <authorList>
            <person name="van de Vossenberg B.T.L.H."/>
            <person name="Warris S."/>
            <person name="Nguyen H.D.T."/>
            <person name="van Gent-Pelzer M.P.E."/>
            <person name="Joly D.L."/>
            <person name="van de Geest H.C."/>
            <person name="Bonants P.J.M."/>
            <person name="Smith D.S."/>
            <person name="Levesque C.A."/>
            <person name="van der Lee T.A.J."/>
        </authorList>
    </citation>
    <scope>NUCLEOTIDE SEQUENCE [LARGE SCALE GENOMIC DNA]</scope>
    <source>
        <strain evidence="13 14">CBS 809.83</strain>
    </source>
</reference>
<evidence type="ECO:0000256" key="6">
    <source>
        <dbReference type="ARBA" id="ARBA00022840"/>
    </source>
</evidence>
<comment type="similarity">
    <text evidence="2">Belongs to the ABC transporter superfamily. ABCB family. Multidrug resistance exporter (TC 3.A.1.201) subfamily.</text>
</comment>
<feature type="domain" description="ABC transmembrane type-1" evidence="12">
    <location>
        <begin position="158"/>
        <end position="422"/>
    </location>
</feature>
<organism evidence="13 14">
    <name type="scientific">Powellomyces hirtus</name>
    <dbReference type="NCBI Taxonomy" id="109895"/>
    <lineage>
        <taxon>Eukaryota</taxon>
        <taxon>Fungi</taxon>
        <taxon>Fungi incertae sedis</taxon>
        <taxon>Chytridiomycota</taxon>
        <taxon>Chytridiomycota incertae sedis</taxon>
        <taxon>Chytridiomycetes</taxon>
        <taxon>Spizellomycetales</taxon>
        <taxon>Powellomycetaceae</taxon>
        <taxon>Powellomyces</taxon>
    </lineage>
</organism>
<proteinExistence type="inferred from homology"/>
<name>A0A507E209_9FUNG</name>
<dbReference type="Gene3D" id="1.20.1560.10">
    <property type="entry name" value="ABC transporter type 1, transmembrane domain"/>
    <property type="match status" value="1"/>
</dbReference>
<dbReference type="FunFam" id="3.40.50.300:FF:000916">
    <property type="entry name" value="ABC transporter B family member 9"/>
    <property type="match status" value="1"/>
</dbReference>
<dbReference type="PROSITE" id="PS50929">
    <property type="entry name" value="ABC_TM1F"/>
    <property type="match status" value="2"/>
</dbReference>
<dbReference type="PANTHER" id="PTHR43394">
    <property type="entry name" value="ATP-DEPENDENT PERMEASE MDL1, MITOCHONDRIAL"/>
    <property type="match status" value="1"/>
</dbReference>
<feature type="domain" description="ABC transmembrane type-1" evidence="12">
    <location>
        <begin position="824"/>
        <end position="1113"/>
    </location>
</feature>
<dbReference type="PROSITE" id="PS50893">
    <property type="entry name" value="ABC_TRANSPORTER_2"/>
    <property type="match status" value="2"/>
</dbReference>
<dbReference type="SUPFAM" id="SSF90123">
    <property type="entry name" value="ABC transporter transmembrane region"/>
    <property type="match status" value="2"/>
</dbReference>
<evidence type="ECO:0000256" key="3">
    <source>
        <dbReference type="ARBA" id="ARBA00022448"/>
    </source>
</evidence>
<dbReference type="InterPro" id="IPR011527">
    <property type="entry name" value="ABC1_TM_dom"/>
</dbReference>
<keyword evidence="5" id="KW-0547">Nucleotide-binding</keyword>
<keyword evidence="14" id="KW-1185">Reference proteome</keyword>
<dbReference type="InterPro" id="IPR039421">
    <property type="entry name" value="Type_1_exporter"/>
</dbReference>
<dbReference type="Gene3D" id="3.40.50.300">
    <property type="entry name" value="P-loop containing nucleotide triphosphate hydrolases"/>
    <property type="match status" value="2"/>
</dbReference>
<feature type="region of interest" description="Disordered" evidence="9">
    <location>
        <begin position="743"/>
        <end position="768"/>
    </location>
</feature>
<dbReference type="CDD" id="cd03249">
    <property type="entry name" value="ABC_MTABC3_MDL1_MDL2"/>
    <property type="match status" value="2"/>
</dbReference>
<feature type="transmembrane region" description="Helical" evidence="10">
    <location>
        <begin position="90"/>
        <end position="112"/>
    </location>
</feature>
<evidence type="ECO:0000256" key="7">
    <source>
        <dbReference type="ARBA" id="ARBA00022989"/>
    </source>
</evidence>
<dbReference type="InterPro" id="IPR036640">
    <property type="entry name" value="ABC1_TM_sf"/>
</dbReference>
<dbReference type="GO" id="GO:0005524">
    <property type="term" value="F:ATP binding"/>
    <property type="evidence" value="ECO:0007669"/>
    <property type="project" value="UniProtKB-KW"/>
</dbReference>
<keyword evidence="6" id="KW-0067">ATP-binding</keyword>
<evidence type="ECO:0000259" key="11">
    <source>
        <dbReference type="PROSITE" id="PS50893"/>
    </source>
</evidence>
<evidence type="ECO:0000313" key="13">
    <source>
        <dbReference type="EMBL" id="TPX57864.1"/>
    </source>
</evidence>
<evidence type="ECO:0000256" key="8">
    <source>
        <dbReference type="ARBA" id="ARBA00023136"/>
    </source>
</evidence>
<sequence length="1397" mass="150554">MSSNNKQEHESFELPLHQELAVTDNKNATVFDVPVVAGGEVNAAAAAAQELATTTTKGGKEGDKKAKKEDEPKVSYGQLFRYATPFDKMLMVLGSIAALAHGTGMPLMTIVFCKYLENWEIYPGELSAETGRGSTVYPQEQIRVLLAHEEFASAVADIIGSFFAPVVVEEDVNDSARKACIYFVILAVGLFALAYAQMSLWMIAGENQAKRIRELYFKALLRQDIAWFDNVSTGELTTRMIADTTMIQEGISEKVGLILQFVCTFVSGFVIAYIKGWRLALVLTGCLPLLVGAAIIMTQALAAGSKSGNTAYAAAGGVAQQVLSGIRTVVAFGGEKRSIDRYSLLLGHAEKKAIKSSIIGGLGIGFIQLIIFSVYSMAFWYGARQIRAGLMTGQEVLNTFFSLIIGAFSLGQAMPSFTSLASAQGAAFKVFNTIDRTSPIDASNPGGQKPAKVNGDIVFKNIDFHYPSRPDVPILKGFSLDVKAGSTVALVGSSGSGKSTIVKLVERFYNPVAGSVTLDGIELSDLNVTWLRQQIGIVSQEPTLFDTSIRQNLLYGLRDGASKYSTEELDKMVENACRVANAWEFIQSLPQGVNTSVGESGGMLSGGQKQRIAIARMVMRDPRIVLLDEATSALDTESERLVQGALESASAGRTTIVIAHRLSTIKNADKIVVMSQGEIVETGTHDSLIAEQGVYYGLVEAQRLRGADHSRQVSDEADSIEEPEIVDNTVAAPAFRAPGDAQVTLDLGSDRPPAPQRGESLGRKSSLARKSSVKVATLDRKNSLKVNKIIEEEQAEAERAALLKRKVDVMRLVRMNKPEWPIMIFGIICALGTGAVMPAFAYIFSQILTVFGLAEVDPPEMTRRANLWALGFLGLAIAAFLAQFLQIALLRIAGDKLTTRLRVDSFSALVRQEIGYFDEDNNNTGALTGKLAEDATLVQGLTGQTFAQIVSLISNFAVGLGIAFSHSWQLTLVVVACVPLVGAGGYLQLKSLMGAGDKAKKAYRSANQTANEAIESIRTVQTLTQEQAFFNTYVNLIEVPHQVVVRGAFISSVGFASAEASMFLTYAVAFWYGSRLIIWGTYDGSEVMTAMFSIIFSAMAAGQLTNFAPDAAKAKLAALAIFEILDRNPRINSLDTQGQQPLNSQGAPSTDDAHFAYPTRSTVPILRGLDIRANPGETVALVGHSGCGKSTVLGLLERWYDVTKGRAALDAVDVREWNLRFLREQMALVGQEPVLFDVSVRENIAYGAIDGTATQDQIEMAARAANIHDFVSKLPKGYDTLVGEKGGQLSGGQKQRIAIARALIRNPKLLLLDEATSALDSESEKVVQAALDTASAGRTTIVIAHRLSTIQNADRIYVLKAGRVIEQGTHNELVNNTTGVGLYAELVAQQTLGNVRT</sequence>
<evidence type="ECO:0000256" key="4">
    <source>
        <dbReference type="ARBA" id="ARBA00022692"/>
    </source>
</evidence>
<dbReference type="GO" id="GO:0090374">
    <property type="term" value="P:oligopeptide export from mitochondrion"/>
    <property type="evidence" value="ECO:0007669"/>
    <property type="project" value="TreeGrafter"/>
</dbReference>
<feature type="transmembrane region" description="Helical" evidence="10">
    <location>
        <begin position="181"/>
        <end position="203"/>
    </location>
</feature>
<feature type="domain" description="ABC transporter" evidence="11">
    <location>
        <begin position="457"/>
        <end position="701"/>
    </location>
</feature>